<dbReference type="SUPFAM" id="SSF46785">
    <property type="entry name" value="Winged helix' DNA-binding domain"/>
    <property type="match status" value="2"/>
</dbReference>
<dbReference type="InterPro" id="IPR006195">
    <property type="entry name" value="aa-tRNA-synth_II"/>
</dbReference>
<evidence type="ECO:0000256" key="6">
    <source>
        <dbReference type="ARBA" id="ARBA00022741"/>
    </source>
</evidence>
<comment type="subunit">
    <text evidence="11">Tetramer of two alpha and two beta subunits.</text>
</comment>
<dbReference type="Gene3D" id="1.10.10.10">
    <property type="entry name" value="Winged helix-like DNA-binding domain superfamily/Winged helix DNA-binding domain"/>
    <property type="match status" value="2"/>
</dbReference>
<evidence type="ECO:0000256" key="11">
    <source>
        <dbReference type="HAMAP-Rule" id="MF_00282"/>
    </source>
</evidence>
<dbReference type="GO" id="GO:0000287">
    <property type="term" value="F:magnesium ion binding"/>
    <property type="evidence" value="ECO:0007669"/>
    <property type="project" value="UniProtKB-UniRule"/>
</dbReference>
<feature type="binding site" evidence="11">
    <location>
        <position position="358"/>
    </location>
    <ligand>
        <name>L-phenylalanine</name>
        <dbReference type="ChEBI" id="CHEBI:58095"/>
    </ligand>
</feature>
<evidence type="ECO:0000256" key="2">
    <source>
        <dbReference type="ARBA" id="ARBA00006703"/>
    </source>
</evidence>
<evidence type="ECO:0000256" key="1">
    <source>
        <dbReference type="ARBA" id="ARBA00004496"/>
    </source>
</evidence>
<comment type="cofactor">
    <cofactor evidence="11">
        <name>Mg(2+)</name>
        <dbReference type="ChEBI" id="CHEBI:18420"/>
    </cofactor>
    <text evidence="11">Binds 2 magnesium ions per tetramer.</text>
</comment>
<feature type="domain" description="Aminoacyl-transfer RNA synthetases class-II family profile" evidence="12">
    <location>
        <begin position="256"/>
        <end position="503"/>
    </location>
</feature>
<dbReference type="InterPro" id="IPR036388">
    <property type="entry name" value="WH-like_DNA-bd_sf"/>
</dbReference>
<feature type="binding site" evidence="11">
    <location>
        <position position="463"/>
    </location>
    <ligand>
        <name>L-phenylalanine</name>
        <dbReference type="ChEBI" id="CHEBI:58095"/>
    </ligand>
</feature>
<evidence type="ECO:0000256" key="10">
    <source>
        <dbReference type="ARBA" id="ARBA00023146"/>
    </source>
</evidence>
<name>A0A948RX28_UNCEI</name>
<dbReference type="SUPFAM" id="SSF55681">
    <property type="entry name" value="Class II aaRS and biotin synthetases"/>
    <property type="match status" value="1"/>
</dbReference>
<keyword evidence="4 11" id="KW-0436">Ligase</keyword>
<evidence type="ECO:0000256" key="9">
    <source>
        <dbReference type="ARBA" id="ARBA00022917"/>
    </source>
</evidence>
<dbReference type="GO" id="GO:0000049">
    <property type="term" value="F:tRNA binding"/>
    <property type="evidence" value="ECO:0007669"/>
    <property type="project" value="InterPro"/>
</dbReference>
<protein>
    <recommendedName>
        <fullName evidence="11">Phenylalanine--tRNA ligase alpha subunit</fullName>
        <ecNumber evidence="11">6.1.1.20</ecNumber>
    </recommendedName>
    <alternativeName>
        <fullName evidence="11">Phenylalanyl-tRNA synthetase alpha subunit</fullName>
        <shortName evidence="11">PheRS</shortName>
    </alternativeName>
</protein>
<comment type="subcellular location">
    <subcellularLocation>
        <location evidence="1 11">Cytoplasm</location>
    </subcellularLocation>
</comment>
<keyword evidence="10 11" id="KW-0030">Aminoacyl-tRNA synthetase</keyword>
<feature type="binding site" evidence="11">
    <location>
        <position position="439"/>
    </location>
    <ligand>
        <name>Mg(2+)</name>
        <dbReference type="ChEBI" id="CHEBI:18420"/>
        <note>ligand shared with heterodimeric partner</note>
    </ligand>
</feature>
<dbReference type="NCBIfam" id="TIGR00468">
    <property type="entry name" value="pheS"/>
    <property type="match status" value="1"/>
</dbReference>
<evidence type="ECO:0000313" key="13">
    <source>
        <dbReference type="EMBL" id="MBU2692445.1"/>
    </source>
</evidence>
<dbReference type="InterPro" id="IPR036390">
    <property type="entry name" value="WH_DNA-bd_sf"/>
</dbReference>
<comment type="similarity">
    <text evidence="2 11">Belongs to the class-II aminoacyl-tRNA synthetase family. Phe-tRNA synthetase alpha subunit type 2 subfamily.</text>
</comment>
<dbReference type="PANTHER" id="PTHR11538">
    <property type="entry name" value="PHENYLALANYL-TRNA SYNTHETASE"/>
    <property type="match status" value="1"/>
</dbReference>
<keyword evidence="3 11" id="KW-0963">Cytoplasm</keyword>
<sequence>MANETRIPESEFKVLQYLVEESDAGNVEDMARKLGADQSQVAAAVVLLERRGWVETTETQTRIYCLTEAGIETVEHGLPERRILRALQESDGQCSMQEIAGRVGMEPKAVGGILRFLRQRDWAEQEGPSLRITEQGRKDLAGQTAEEAFLNWLAQQPEQRAPETALASAPSIPSEAEIQTLSQKRRLLDIKTRKQRFPKMSEAGRAAFVGIKPQLEVSQLTPELLASGEWKEAKLKPYDVRLDVKPVVSGKIHPLQAVIQGTRNAFLRMGFTEIVSPFVESAFWDFDALFQPQDHPAREMQDTFYMKEPSRADLPADSVLVERVRRVHEDGGETGSRGWEIPWNPELAQGTVLRTHTTAATVRALAKNPKGPQRVFCVGRVFRREAITYKHLPVFTQVDGIIIDDAGTFSTLLGTLGAFYEGMGFKNYEFRPAFFPYTEPSVEVFIFYEPRKTWVEMGGAGVFRPEVTRPLGCNVPVLAWGLGLERLAMLRHGVTHMRDLYLPDIQWLKEAPICPSLESR</sequence>
<dbReference type="GO" id="GO:0005524">
    <property type="term" value="F:ATP binding"/>
    <property type="evidence" value="ECO:0007669"/>
    <property type="project" value="UniProtKB-UniRule"/>
</dbReference>
<reference evidence="13" key="1">
    <citation type="submission" date="2021-05" db="EMBL/GenBank/DDBJ databases">
        <title>Energy efficiency and biological interactions define the core microbiome of deep oligotrophic groundwater.</title>
        <authorList>
            <person name="Mehrshad M."/>
            <person name="Lopez-Fernandez M."/>
            <person name="Bell E."/>
            <person name="Bernier-Latmani R."/>
            <person name="Bertilsson S."/>
            <person name="Dopson M."/>
        </authorList>
    </citation>
    <scope>NUCLEOTIDE SEQUENCE</scope>
    <source>
        <strain evidence="13">Modern_marine.mb.64</strain>
    </source>
</reference>
<dbReference type="CDD" id="cd00496">
    <property type="entry name" value="PheRS_alpha_core"/>
    <property type="match status" value="1"/>
</dbReference>
<dbReference type="Pfam" id="PF13412">
    <property type="entry name" value="HTH_24"/>
    <property type="match status" value="1"/>
</dbReference>
<dbReference type="Gene3D" id="3.30.930.10">
    <property type="entry name" value="Bira Bifunctional Protein, Domain 2"/>
    <property type="match status" value="1"/>
</dbReference>
<accession>A0A948RX28</accession>
<dbReference type="Proteomes" id="UP000777784">
    <property type="component" value="Unassembled WGS sequence"/>
</dbReference>
<feature type="binding site" evidence="11">
    <location>
        <position position="437"/>
    </location>
    <ligand>
        <name>L-phenylalanine</name>
        <dbReference type="ChEBI" id="CHEBI:58095"/>
    </ligand>
</feature>
<dbReference type="InterPro" id="IPR004529">
    <property type="entry name" value="Phe-tRNA-synth_IIc_asu"/>
</dbReference>
<dbReference type="InterPro" id="IPR022917">
    <property type="entry name" value="Phe_tRNA_ligase_alpha_bac/arc"/>
</dbReference>
<feature type="binding site" evidence="11">
    <location>
        <begin position="397"/>
        <end position="399"/>
    </location>
    <ligand>
        <name>L-phenylalanine</name>
        <dbReference type="ChEBI" id="CHEBI:58095"/>
    </ligand>
</feature>
<dbReference type="InterPro" id="IPR045864">
    <property type="entry name" value="aa-tRNA-synth_II/BPL/LPL"/>
</dbReference>
<evidence type="ECO:0000256" key="4">
    <source>
        <dbReference type="ARBA" id="ARBA00022598"/>
    </source>
</evidence>
<proteinExistence type="inferred from homology"/>
<gene>
    <name evidence="11" type="primary">pheS</name>
    <name evidence="13" type="ORF">KJ970_16090</name>
</gene>
<organism evidence="13 14">
    <name type="scientific">Eiseniibacteriota bacterium</name>
    <dbReference type="NCBI Taxonomy" id="2212470"/>
    <lineage>
        <taxon>Bacteria</taxon>
        <taxon>Candidatus Eiseniibacteriota</taxon>
    </lineage>
</organism>
<dbReference type="PROSITE" id="PS50862">
    <property type="entry name" value="AA_TRNA_LIGASE_II"/>
    <property type="match status" value="1"/>
</dbReference>
<dbReference type="NCBIfam" id="NF003210">
    <property type="entry name" value="PRK04172.1"/>
    <property type="match status" value="1"/>
</dbReference>
<dbReference type="HAMAP" id="MF_00282">
    <property type="entry name" value="Phe_tRNA_synth_alpha2"/>
    <property type="match status" value="1"/>
</dbReference>
<keyword evidence="6 11" id="KW-0547">Nucleotide-binding</keyword>
<dbReference type="InterPro" id="IPR002831">
    <property type="entry name" value="Tscrpt_reg_TrmB_N"/>
</dbReference>
<evidence type="ECO:0000256" key="7">
    <source>
        <dbReference type="ARBA" id="ARBA00022840"/>
    </source>
</evidence>
<evidence type="ECO:0000256" key="5">
    <source>
        <dbReference type="ARBA" id="ARBA00022723"/>
    </source>
</evidence>
<dbReference type="EC" id="6.1.1.20" evidence="11"/>
<keyword evidence="5 11" id="KW-0479">Metal-binding</keyword>
<dbReference type="EMBL" id="JAHJDP010000092">
    <property type="protein sequence ID" value="MBU2692445.1"/>
    <property type="molecule type" value="Genomic_DNA"/>
</dbReference>
<evidence type="ECO:0000256" key="8">
    <source>
        <dbReference type="ARBA" id="ARBA00022842"/>
    </source>
</evidence>
<dbReference type="GO" id="GO:0005737">
    <property type="term" value="C:cytoplasm"/>
    <property type="evidence" value="ECO:0007669"/>
    <property type="project" value="UniProtKB-SubCell"/>
</dbReference>
<dbReference type="PANTHER" id="PTHR11538:SF40">
    <property type="entry name" value="PHENYLALANINE--TRNA LIGASE ALPHA SUBUNIT"/>
    <property type="match status" value="1"/>
</dbReference>
<evidence type="ECO:0000256" key="3">
    <source>
        <dbReference type="ARBA" id="ARBA00022490"/>
    </source>
</evidence>
<comment type="caution">
    <text evidence="13">The sequence shown here is derived from an EMBL/GenBank/DDBJ whole genome shotgun (WGS) entry which is preliminary data.</text>
</comment>
<evidence type="ECO:0000313" key="14">
    <source>
        <dbReference type="Proteomes" id="UP000777784"/>
    </source>
</evidence>
<evidence type="ECO:0000259" key="12">
    <source>
        <dbReference type="PROSITE" id="PS50862"/>
    </source>
</evidence>
<comment type="catalytic activity">
    <reaction evidence="11">
        <text>tRNA(Phe) + L-phenylalanine + ATP = L-phenylalanyl-tRNA(Phe) + AMP + diphosphate + H(+)</text>
        <dbReference type="Rhea" id="RHEA:19413"/>
        <dbReference type="Rhea" id="RHEA-COMP:9668"/>
        <dbReference type="Rhea" id="RHEA-COMP:9699"/>
        <dbReference type="ChEBI" id="CHEBI:15378"/>
        <dbReference type="ChEBI" id="CHEBI:30616"/>
        <dbReference type="ChEBI" id="CHEBI:33019"/>
        <dbReference type="ChEBI" id="CHEBI:58095"/>
        <dbReference type="ChEBI" id="CHEBI:78442"/>
        <dbReference type="ChEBI" id="CHEBI:78531"/>
        <dbReference type="ChEBI" id="CHEBI:456215"/>
        <dbReference type="EC" id="6.1.1.20"/>
    </reaction>
</comment>
<dbReference type="GO" id="GO:0006432">
    <property type="term" value="P:phenylalanyl-tRNA aminoacylation"/>
    <property type="evidence" value="ECO:0007669"/>
    <property type="project" value="UniProtKB-UniRule"/>
</dbReference>
<dbReference type="Pfam" id="PF01978">
    <property type="entry name" value="TrmB"/>
    <property type="match status" value="1"/>
</dbReference>
<dbReference type="InterPro" id="IPR002319">
    <property type="entry name" value="Phenylalanyl-tRNA_Synthase"/>
</dbReference>
<keyword evidence="7 11" id="KW-0067">ATP-binding</keyword>
<keyword evidence="9 11" id="KW-0648">Protein biosynthesis</keyword>
<dbReference type="GO" id="GO:0004826">
    <property type="term" value="F:phenylalanine-tRNA ligase activity"/>
    <property type="evidence" value="ECO:0007669"/>
    <property type="project" value="UniProtKB-UniRule"/>
</dbReference>
<keyword evidence="8 11" id="KW-0460">Magnesium</keyword>
<dbReference type="Pfam" id="PF01409">
    <property type="entry name" value="tRNA-synt_2d"/>
    <property type="match status" value="1"/>
</dbReference>
<dbReference type="AlphaFoldDB" id="A0A948RX28"/>